<dbReference type="CDD" id="cd14014">
    <property type="entry name" value="STKc_PknB_like"/>
    <property type="match status" value="1"/>
</dbReference>
<feature type="compositionally biased region" description="Low complexity" evidence="8">
    <location>
        <begin position="405"/>
        <end position="423"/>
    </location>
</feature>
<dbReference type="InterPro" id="IPR000719">
    <property type="entry name" value="Prot_kinase_dom"/>
</dbReference>
<evidence type="ECO:0000256" key="7">
    <source>
        <dbReference type="PROSITE-ProRule" id="PRU10141"/>
    </source>
</evidence>
<accession>A0A918UCC0</accession>
<feature type="domain" description="Protein kinase" evidence="9">
    <location>
        <begin position="64"/>
        <end position="314"/>
    </location>
</feature>
<dbReference type="PANTHER" id="PTHR43671">
    <property type="entry name" value="SERINE/THREONINE-PROTEIN KINASE NEK"/>
    <property type="match status" value="1"/>
</dbReference>
<comment type="caution">
    <text evidence="10">The sequence shown here is derived from an EMBL/GenBank/DDBJ whole genome shotgun (WGS) entry which is preliminary data.</text>
</comment>
<dbReference type="PROSITE" id="PS50011">
    <property type="entry name" value="PROTEIN_KINASE_DOM"/>
    <property type="match status" value="1"/>
</dbReference>
<organism evidence="10 11">
    <name type="scientific">Streptomyces poonensis</name>
    <dbReference type="NCBI Taxonomy" id="68255"/>
    <lineage>
        <taxon>Bacteria</taxon>
        <taxon>Bacillati</taxon>
        <taxon>Actinomycetota</taxon>
        <taxon>Actinomycetes</taxon>
        <taxon>Kitasatosporales</taxon>
        <taxon>Streptomycetaceae</taxon>
        <taxon>Streptomyces</taxon>
    </lineage>
</organism>
<dbReference type="EMBL" id="BMVW01000001">
    <property type="protein sequence ID" value="GGY91053.1"/>
    <property type="molecule type" value="Genomic_DNA"/>
</dbReference>
<evidence type="ECO:0000256" key="6">
    <source>
        <dbReference type="ARBA" id="ARBA00022840"/>
    </source>
</evidence>
<reference evidence="10" key="1">
    <citation type="journal article" date="2014" name="Int. J. Syst. Evol. Microbiol.">
        <title>Complete genome sequence of Corynebacterium casei LMG S-19264T (=DSM 44701T), isolated from a smear-ripened cheese.</title>
        <authorList>
            <consortium name="US DOE Joint Genome Institute (JGI-PGF)"/>
            <person name="Walter F."/>
            <person name="Albersmeier A."/>
            <person name="Kalinowski J."/>
            <person name="Ruckert C."/>
        </authorList>
    </citation>
    <scope>NUCLEOTIDE SEQUENCE</scope>
    <source>
        <strain evidence="10">JCM 4815</strain>
    </source>
</reference>
<dbReference type="Proteomes" id="UP000622166">
    <property type="component" value="Unassembled WGS sequence"/>
</dbReference>
<feature type="region of interest" description="Disordered" evidence="8">
    <location>
        <begin position="342"/>
        <end position="476"/>
    </location>
</feature>
<evidence type="ECO:0000256" key="1">
    <source>
        <dbReference type="ARBA" id="ARBA00010886"/>
    </source>
</evidence>
<dbReference type="PROSITE" id="PS00107">
    <property type="entry name" value="PROTEIN_KINASE_ATP"/>
    <property type="match status" value="1"/>
</dbReference>
<evidence type="ECO:0000256" key="3">
    <source>
        <dbReference type="ARBA" id="ARBA00022679"/>
    </source>
</evidence>
<feature type="compositionally biased region" description="Polar residues" evidence="8">
    <location>
        <begin position="377"/>
        <end position="388"/>
    </location>
</feature>
<feature type="region of interest" description="Disordered" evidence="8">
    <location>
        <begin position="19"/>
        <end position="57"/>
    </location>
</feature>
<feature type="compositionally biased region" description="Gly residues" evidence="8">
    <location>
        <begin position="25"/>
        <end position="40"/>
    </location>
</feature>
<dbReference type="InterPro" id="IPR050660">
    <property type="entry name" value="NEK_Ser/Thr_kinase"/>
</dbReference>
<keyword evidence="3" id="KW-0808">Transferase</keyword>
<keyword evidence="6 7" id="KW-0067">ATP-binding</keyword>
<sequence>MRAFGCVTEDTVRPRVRTWRSGRPVGRGGQDMSGGGGTGHGRAADPGGRVRPRGADDPEFIGPYRVLGRIGSGGMGRIHVARSPGGRLVAVKTLLAEGAVSDADRRRFAREVSLARRVGGICTANVVDADPDAERPWLATEFIPAPSLDDLVRGCGPLPPDAVPWVAAGAAEALLTLHEAGVVHRDVKPGNILLPPDGPRVIDFGISHAVDITRTTLTLGTIAYTSPEQARGEASTAASDVYSLGATLFHLATGRPPYRDTGDTLRLLAQVSRGELDLDGLPAALSPLVTECLRDDPARRPGPGELLDELAPAVSARQGTSGGAGWLPPEWLRLIEGYEAEGRGLREGHPRPRPQQARRPGPEASPPDPRAALAQDSGASPNSTPTQDLRTRPVPEPGVTRPYTRARPAASSSSAATGTGADAGARERSGPRATAGETGSRPRAQSRPPRAGVRAHSATLRPAPAPVPPPEKKKSSSGWLVVPLIFLVVMWYLNTQSRDSSGPSTVTSVPTRAYVPAPVSSPTPDVTARAFAAVGAGDCLNAYGTGYVGQWSTELPERVDCSAAEAFVRVTSVETYGSDCPSSDGRGYWAASGHGTVLCLERQFRVGQCFPAEGAANNGVRASLLRVWNCGADTVPAGHKYVMQITAIHKGPDGRCAVNARYYTWSVYGGEAYLCVVIV</sequence>
<dbReference type="PANTHER" id="PTHR43671:SF13">
    <property type="entry name" value="SERINE_THREONINE-PROTEIN KINASE NEK2"/>
    <property type="match status" value="1"/>
</dbReference>
<feature type="compositionally biased region" description="Low complexity" evidence="8">
    <location>
        <begin position="441"/>
        <end position="451"/>
    </location>
</feature>
<dbReference type="InterPro" id="IPR008271">
    <property type="entry name" value="Ser/Thr_kinase_AS"/>
</dbReference>
<evidence type="ECO:0000256" key="4">
    <source>
        <dbReference type="ARBA" id="ARBA00022741"/>
    </source>
</evidence>
<keyword evidence="11" id="KW-1185">Reference proteome</keyword>
<protein>
    <recommendedName>
        <fullName evidence="2">non-specific serine/threonine protein kinase</fullName>
        <ecNumber evidence="2">2.7.11.1</ecNumber>
    </recommendedName>
</protein>
<dbReference type="Pfam" id="PF00069">
    <property type="entry name" value="Pkinase"/>
    <property type="match status" value="1"/>
</dbReference>
<dbReference type="Gene3D" id="3.30.200.20">
    <property type="entry name" value="Phosphorylase Kinase, domain 1"/>
    <property type="match status" value="1"/>
</dbReference>
<dbReference type="GO" id="GO:0004674">
    <property type="term" value="F:protein serine/threonine kinase activity"/>
    <property type="evidence" value="ECO:0007669"/>
    <property type="project" value="UniProtKB-EC"/>
</dbReference>
<proteinExistence type="inferred from homology"/>
<gene>
    <name evidence="10" type="ORF">GCM10010365_06820</name>
</gene>
<dbReference type="GO" id="GO:0005524">
    <property type="term" value="F:ATP binding"/>
    <property type="evidence" value="ECO:0007669"/>
    <property type="project" value="UniProtKB-UniRule"/>
</dbReference>
<dbReference type="Gene3D" id="1.10.510.10">
    <property type="entry name" value="Transferase(Phosphotransferase) domain 1"/>
    <property type="match status" value="1"/>
</dbReference>
<keyword evidence="5" id="KW-0418">Kinase</keyword>
<evidence type="ECO:0000256" key="5">
    <source>
        <dbReference type="ARBA" id="ARBA00022777"/>
    </source>
</evidence>
<dbReference type="InterPro" id="IPR017441">
    <property type="entry name" value="Protein_kinase_ATP_BS"/>
</dbReference>
<evidence type="ECO:0000313" key="10">
    <source>
        <dbReference type="EMBL" id="GGY91053.1"/>
    </source>
</evidence>
<dbReference type="PROSITE" id="PS00108">
    <property type="entry name" value="PROTEIN_KINASE_ST"/>
    <property type="match status" value="1"/>
</dbReference>
<comment type="similarity">
    <text evidence="1">Belongs to the protein kinase superfamily. NEK Ser/Thr protein kinase family. NIMA subfamily.</text>
</comment>
<dbReference type="EC" id="2.7.11.1" evidence="2"/>
<dbReference type="SUPFAM" id="SSF56112">
    <property type="entry name" value="Protein kinase-like (PK-like)"/>
    <property type="match status" value="1"/>
</dbReference>
<evidence type="ECO:0000313" key="11">
    <source>
        <dbReference type="Proteomes" id="UP000622166"/>
    </source>
</evidence>
<evidence type="ECO:0000256" key="2">
    <source>
        <dbReference type="ARBA" id="ARBA00012513"/>
    </source>
</evidence>
<dbReference type="SMART" id="SM00220">
    <property type="entry name" value="S_TKc"/>
    <property type="match status" value="1"/>
</dbReference>
<keyword evidence="4 7" id="KW-0547">Nucleotide-binding</keyword>
<dbReference type="InterPro" id="IPR011009">
    <property type="entry name" value="Kinase-like_dom_sf"/>
</dbReference>
<evidence type="ECO:0000256" key="8">
    <source>
        <dbReference type="SAM" id="MobiDB-lite"/>
    </source>
</evidence>
<dbReference type="AlphaFoldDB" id="A0A918UCC0"/>
<reference evidence="10" key="2">
    <citation type="submission" date="2020-09" db="EMBL/GenBank/DDBJ databases">
        <authorList>
            <person name="Sun Q."/>
            <person name="Ohkuma M."/>
        </authorList>
    </citation>
    <scope>NUCLEOTIDE SEQUENCE</scope>
    <source>
        <strain evidence="10">JCM 4815</strain>
    </source>
</reference>
<evidence type="ECO:0000259" key="9">
    <source>
        <dbReference type="PROSITE" id="PS50011"/>
    </source>
</evidence>
<feature type="binding site" evidence="7">
    <location>
        <position position="92"/>
    </location>
    <ligand>
        <name>ATP</name>
        <dbReference type="ChEBI" id="CHEBI:30616"/>
    </ligand>
</feature>
<name>A0A918UCC0_9ACTN</name>